<evidence type="ECO:0000313" key="5">
    <source>
        <dbReference type="EMBL" id="KKK95008.1"/>
    </source>
</evidence>
<dbReference type="InterPro" id="IPR020046">
    <property type="entry name" value="5-3_exonucl_a-hlix_arch_N"/>
</dbReference>
<dbReference type="InterPro" id="IPR029060">
    <property type="entry name" value="PIN-like_dom_sf"/>
</dbReference>
<protein>
    <recommendedName>
        <fullName evidence="4">5'-3' exonuclease domain-containing protein</fullName>
    </recommendedName>
</protein>
<dbReference type="InterPro" id="IPR008918">
    <property type="entry name" value="HhH2"/>
</dbReference>
<name>A0A0F8ZME2_9ZZZZ</name>
<evidence type="ECO:0000256" key="3">
    <source>
        <dbReference type="ARBA" id="ARBA00023125"/>
    </source>
</evidence>
<accession>A0A0F8ZME2</accession>
<dbReference type="AlphaFoldDB" id="A0A0F8ZME2"/>
<dbReference type="SMART" id="SM00279">
    <property type="entry name" value="HhH2"/>
    <property type="match status" value="1"/>
</dbReference>
<dbReference type="Pfam" id="PF01367">
    <property type="entry name" value="5_3_exonuc"/>
    <property type="match status" value="1"/>
</dbReference>
<dbReference type="InterPro" id="IPR036279">
    <property type="entry name" value="5-3_exonuclease_C_sf"/>
</dbReference>
<dbReference type="GO" id="GO:0033567">
    <property type="term" value="P:DNA replication, Okazaki fragment processing"/>
    <property type="evidence" value="ECO:0007669"/>
    <property type="project" value="InterPro"/>
</dbReference>
<dbReference type="Gene3D" id="1.10.150.20">
    <property type="entry name" value="5' to 3' exonuclease, C-terminal subdomain"/>
    <property type="match status" value="1"/>
</dbReference>
<reference evidence="5" key="1">
    <citation type="journal article" date="2015" name="Nature">
        <title>Complex archaea that bridge the gap between prokaryotes and eukaryotes.</title>
        <authorList>
            <person name="Spang A."/>
            <person name="Saw J.H."/>
            <person name="Jorgensen S.L."/>
            <person name="Zaremba-Niedzwiedzka K."/>
            <person name="Martijn J."/>
            <person name="Lind A.E."/>
            <person name="van Eijk R."/>
            <person name="Schleper C."/>
            <person name="Guy L."/>
            <person name="Ettema T.J."/>
        </authorList>
    </citation>
    <scope>NUCLEOTIDE SEQUENCE</scope>
</reference>
<dbReference type="SMART" id="SM00475">
    <property type="entry name" value="53EXOc"/>
    <property type="match status" value="1"/>
</dbReference>
<comment type="caution">
    <text evidence="5">The sequence shown here is derived from an EMBL/GenBank/DDBJ whole genome shotgun (WGS) entry which is preliminary data.</text>
</comment>
<dbReference type="Pfam" id="PF01612">
    <property type="entry name" value="DNA_pol_A_exo1"/>
    <property type="match status" value="1"/>
</dbReference>
<dbReference type="InterPro" id="IPR002562">
    <property type="entry name" value="3'-5'_exonuclease_dom"/>
</dbReference>
<dbReference type="GO" id="GO:0008408">
    <property type="term" value="F:3'-5' exonuclease activity"/>
    <property type="evidence" value="ECO:0007669"/>
    <property type="project" value="InterPro"/>
</dbReference>
<dbReference type="SUPFAM" id="SSF47807">
    <property type="entry name" value="5' to 3' exonuclease, C-terminal subdomain"/>
    <property type="match status" value="1"/>
</dbReference>
<sequence>MAKTFYVIDGHWQIFRAYYARFGDLTSPAGEPTKATYVFTTMLLKLIGDRAPDYLAVALDGPREQLVRTELYPQYKATRAAAPEDMGPQIERIVQILRAMGVPVLQAPGAEADDIMATIVSKLALADVRVLLVSRDKDLEQLIGPGAALYDPVRDEEIDAARLVELKGYPPEKAVEVQTLCGDSTDNVPGIPGVGPKTAVKLIGLYGSAEGVLAHAEELTPKLRQNVTANAESMELTRKLVTLDGDVDMQVDLEAMAFRGIQADRVRPIFVELGFKRLVDQIDAAAGPRAPGDEAPAAPGGMTTAKDFDYRCIDTPEGLDRLVAELAGVSRLAVDTETTSVRPMWAELVGISLAWEPGRAVYLPLAAPLGQKTLSRERVIER</sequence>
<dbReference type="PANTHER" id="PTHR42646:SF2">
    <property type="entry name" value="5'-3' EXONUCLEASE FAMILY PROTEIN"/>
    <property type="match status" value="1"/>
</dbReference>
<dbReference type="InterPro" id="IPR002421">
    <property type="entry name" value="5-3_exonuclease"/>
</dbReference>
<dbReference type="GO" id="GO:0017108">
    <property type="term" value="F:5'-flap endonuclease activity"/>
    <property type="evidence" value="ECO:0007669"/>
    <property type="project" value="InterPro"/>
</dbReference>
<keyword evidence="3" id="KW-0238">DNA-binding</keyword>
<dbReference type="CDD" id="cd09859">
    <property type="entry name" value="PIN_53EXO"/>
    <property type="match status" value="1"/>
</dbReference>
<dbReference type="SUPFAM" id="SSF53098">
    <property type="entry name" value="Ribonuclease H-like"/>
    <property type="match status" value="1"/>
</dbReference>
<dbReference type="EMBL" id="LAZR01047099">
    <property type="protein sequence ID" value="KKK95008.1"/>
    <property type="molecule type" value="Genomic_DNA"/>
</dbReference>
<dbReference type="CDD" id="cd09898">
    <property type="entry name" value="H3TH_53EXO"/>
    <property type="match status" value="1"/>
</dbReference>
<evidence type="ECO:0000256" key="1">
    <source>
        <dbReference type="ARBA" id="ARBA00022722"/>
    </source>
</evidence>
<dbReference type="InterPro" id="IPR020045">
    <property type="entry name" value="DNA_polI_H3TH"/>
</dbReference>
<dbReference type="InterPro" id="IPR038969">
    <property type="entry name" value="FEN"/>
</dbReference>
<dbReference type="Gene3D" id="3.30.420.10">
    <property type="entry name" value="Ribonuclease H-like superfamily/Ribonuclease H"/>
    <property type="match status" value="1"/>
</dbReference>
<dbReference type="GO" id="GO:0003677">
    <property type="term" value="F:DNA binding"/>
    <property type="evidence" value="ECO:0007669"/>
    <property type="project" value="UniProtKB-KW"/>
</dbReference>
<dbReference type="FunFam" id="1.10.150.20:FF:000003">
    <property type="entry name" value="DNA polymerase I"/>
    <property type="match status" value="1"/>
</dbReference>
<feature type="domain" description="5'-3' exonuclease" evidence="4">
    <location>
        <begin position="2"/>
        <end position="259"/>
    </location>
</feature>
<evidence type="ECO:0000256" key="2">
    <source>
        <dbReference type="ARBA" id="ARBA00022801"/>
    </source>
</evidence>
<dbReference type="InterPro" id="IPR012337">
    <property type="entry name" value="RNaseH-like_sf"/>
</dbReference>
<keyword evidence="1" id="KW-0540">Nuclease</keyword>
<dbReference type="Pfam" id="PF02739">
    <property type="entry name" value="5_3_exonuc_N"/>
    <property type="match status" value="1"/>
</dbReference>
<evidence type="ECO:0000259" key="4">
    <source>
        <dbReference type="SMART" id="SM00475"/>
    </source>
</evidence>
<feature type="non-terminal residue" evidence="5">
    <location>
        <position position="382"/>
    </location>
</feature>
<dbReference type="InterPro" id="IPR036397">
    <property type="entry name" value="RNaseH_sf"/>
</dbReference>
<gene>
    <name evidence="5" type="ORF">LCGC14_2677120</name>
</gene>
<proteinExistence type="predicted"/>
<keyword evidence="2" id="KW-0378">Hydrolase</keyword>
<dbReference type="PANTHER" id="PTHR42646">
    <property type="entry name" value="FLAP ENDONUCLEASE XNI"/>
    <property type="match status" value="1"/>
</dbReference>
<dbReference type="Gene3D" id="3.40.50.1010">
    <property type="entry name" value="5'-nuclease"/>
    <property type="match status" value="1"/>
</dbReference>
<dbReference type="GO" id="GO:0008409">
    <property type="term" value="F:5'-3' exonuclease activity"/>
    <property type="evidence" value="ECO:0007669"/>
    <property type="project" value="InterPro"/>
</dbReference>
<organism evidence="5">
    <name type="scientific">marine sediment metagenome</name>
    <dbReference type="NCBI Taxonomy" id="412755"/>
    <lineage>
        <taxon>unclassified sequences</taxon>
        <taxon>metagenomes</taxon>
        <taxon>ecological metagenomes</taxon>
    </lineage>
</organism>
<dbReference type="SUPFAM" id="SSF88723">
    <property type="entry name" value="PIN domain-like"/>
    <property type="match status" value="1"/>
</dbReference>